<comment type="caution">
    <text evidence="10">The sequence shown here is derived from an EMBL/GenBank/DDBJ whole genome shotgun (WGS) entry which is preliminary data.</text>
</comment>
<evidence type="ECO:0000313" key="11">
    <source>
        <dbReference type="Proteomes" id="UP000237381"/>
    </source>
</evidence>
<evidence type="ECO:0000256" key="6">
    <source>
        <dbReference type="ARBA" id="ARBA00023159"/>
    </source>
</evidence>
<keyword evidence="1" id="KW-0963">Cytoplasm</keyword>
<keyword evidence="2" id="KW-1005">Bacterial flagellum biogenesis</keyword>
<organism evidence="10 11">
    <name type="scientific">Paraburkholderia eburnea</name>
    <dbReference type="NCBI Taxonomy" id="1189126"/>
    <lineage>
        <taxon>Bacteria</taxon>
        <taxon>Pseudomonadati</taxon>
        <taxon>Pseudomonadota</taxon>
        <taxon>Betaproteobacteria</taxon>
        <taxon>Burkholderiales</taxon>
        <taxon>Burkholderiaceae</taxon>
        <taxon>Paraburkholderia</taxon>
    </lineage>
</organism>
<keyword evidence="3" id="KW-0805">Transcription regulation</keyword>
<evidence type="ECO:0000256" key="3">
    <source>
        <dbReference type="ARBA" id="ARBA00023015"/>
    </source>
</evidence>
<sequence length="122" mass="12764">MDKIFGRHFESLVDIEELNRSYVLLAQRLLYEDWATGMASLGVGSKEAAGILATLTPEQATKLSRCGQLVCRFGLEAHAVLSALATQANRQSSDAGAPGCTSGPASGSSKKVVALQALQPSA</sequence>
<evidence type="ECO:0000313" key="10">
    <source>
        <dbReference type="EMBL" id="POR52249.1"/>
    </source>
</evidence>
<dbReference type="GO" id="GO:0045893">
    <property type="term" value="P:positive regulation of DNA-templated transcription"/>
    <property type="evidence" value="ECO:0007669"/>
    <property type="project" value="InterPro"/>
</dbReference>
<evidence type="ECO:0000256" key="2">
    <source>
        <dbReference type="ARBA" id="ARBA00022795"/>
    </source>
</evidence>
<evidence type="ECO:0000256" key="8">
    <source>
        <dbReference type="ARBA" id="ARBA00025431"/>
    </source>
</evidence>
<proteinExistence type="predicted"/>
<evidence type="ECO:0000256" key="1">
    <source>
        <dbReference type="ARBA" id="ARBA00022490"/>
    </source>
</evidence>
<keyword evidence="4" id="KW-0238">DNA-binding</keyword>
<feature type="region of interest" description="Disordered" evidence="9">
    <location>
        <begin position="90"/>
        <end position="111"/>
    </location>
</feature>
<accession>A0A2S4MCA7</accession>
<dbReference type="Pfam" id="PF05247">
    <property type="entry name" value="FlhD"/>
    <property type="match status" value="1"/>
</dbReference>
<dbReference type="SUPFAM" id="SSF63592">
    <property type="entry name" value="Flagellar transcriptional activator FlhD"/>
    <property type="match status" value="1"/>
</dbReference>
<evidence type="ECO:0000256" key="5">
    <source>
        <dbReference type="ARBA" id="ARBA00023157"/>
    </source>
</evidence>
<dbReference type="InterPro" id="IPR023559">
    <property type="entry name" value="Flagellar_FlhD"/>
</dbReference>
<comment type="function">
    <text evidence="8">Functions in complex with FlhC as a master transcriptional regulator that regulates transcription of several flagellar and non-flagellar operons by binding to their promoter region. Activates expression of class 2 flagellar genes, including fliA, which is a flagellum-specific sigma factor that turns on the class 3 genes. Also regulates genes whose products function in a variety of physiological pathways.</text>
</comment>
<reference evidence="10 11" key="1">
    <citation type="submission" date="2018-01" db="EMBL/GenBank/DDBJ databases">
        <title>Genomic Encyclopedia of Type Strains, Phase III (KMG-III): the genomes of soil and plant-associated and newly described type strains.</title>
        <authorList>
            <person name="Whitman W."/>
        </authorList>
    </citation>
    <scope>NUCLEOTIDE SEQUENCE [LARGE SCALE GENOMIC DNA]</scope>
    <source>
        <strain evidence="10 11">JCM 18070</strain>
    </source>
</reference>
<keyword evidence="7" id="KW-0804">Transcription</keyword>
<evidence type="ECO:0000256" key="7">
    <source>
        <dbReference type="ARBA" id="ARBA00023163"/>
    </source>
</evidence>
<dbReference type="GO" id="GO:0044780">
    <property type="term" value="P:bacterial-type flagellum assembly"/>
    <property type="evidence" value="ECO:0007669"/>
    <property type="project" value="InterPro"/>
</dbReference>
<keyword evidence="5" id="KW-1015">Disulfide bond</keyword>
<dbReference type="EMBL" id="PQGA01000005">
    <property type="protein sequence ID" value="POR52249.1"/>
    <property type="molecule type" value="Genomic_DNA"/>
</dbReference>
<gene>
    <name evidence="10" type="ORF">B0G62_105217</name>
</gene>
<dbReference type="Proteomes" id="UP000237381">
    <property type="component" value="Unassembled WGS sequence"/>
</dbReference>
<dbReference type="GO" id="GO:0003677">
    <property type="term" value="F:DNA binding"/>
    <property type="evidence" value="ECO:0007669"/>
    <property type="project" value="UniProtKB-KW"/>
</dbReference>
<evidence type="ECO:0000256" key="4">
    <source>
        <dbReference type="ARBA" id="ARBA00023125"/>
    </source>
</evidence>
<evidence type="ECO:0000256" key="9">
    <source>
        <dbReference type="SAM" id="MobiDB-lite"/>
    </source>
</evidence>
<dbReference type="RefSeq" id="WP_244193219.1">
    <property type="nucleotide sequence ID" value="NZ_PQGA01000005.1"/>
</dbReference>
<dbReference type="AlphaFoldDB" id="A0A2S4MCA7"/>
<name>A0A2S4MCA7_9BURK</name>
<keyword evidence="11" id="KW-1185">Reference proteome</keyword>
<protein>
    <submittedName>
        <fullName evidence="10">Transcriptional activator FlhD</fullName>
    </submittedName>
</protein>
<dbReference type="InterPro" id="IPR036194">
    <property type="entry name" value="FlhD_sf"/>
</dbReference>
<dbReference type="Gene3D" id="1.10.4000.10">
    <property type="entry name" value="Flagellar transcriptional activator FlhD"/>
    <property type="match status" value="1"/>
</dbReference>
<keyword evidence="6" id="KW-0010">Activator</keyword>